<evidence type="ECO:0000313" key="2">
    <source>
        <dbReference type="Proteomes" id="UP000324748"/>
    </source>
</evidence>
<evidence type="ECO:0000313" key="1">
    <source>
        <dbReference type="EMBL" id="KAA1110799.1"/>
    </source>
</evidence>
<accession>A0A5B0QCE8</accession>
<proteinExistence type="predicted"/>
<keyword evidence="2" id="KW-1185">Reference proteome</keyword>
<name>A0A5B0QCE8_PUCGR</name>
<reference evidence="1 2" key="1">
    <citation type="submission" date="2019-05" db="EMBL/GenBank/DDBJ databases">
        <title>Emergence of the Ug99 lineage of the wheat stem rust pathogen through somatic hybridization.</title>
        <authorList>
            <person name="Li F."/>
            <person name="Upadhyaya N.M."/>
            <person name="Sperschneider J."/>
            <person name="Matny O."/>
            <person name="Nguyen-Phuc H."/>
            <person name="Mago R."/>
            <person name="Raley C."/>
            <person name="Miller M.E."/>
            <person name="Silverstein K.A.T."/>
            <person name="Henningsen E."/>
            <person name="Hirsch C.D."/>
            <person name="Visser B."/>
            <person name="Pretorius Z.A."/>
            <person name="Steffenson B.J."/>
            <person name="Schwessinger B."/>
            <person name="Dodds P.N."/>
            <person name="Figueroa M."/>
        </authorList>
    </citation>
    <scope>NUCLEOTIDE SEQUENCE [LARGE SCALE GENOMIC DNA]</scope>
    <source>
        <strain evidence="1">21-0</strain>
    </source>
</reference>
<dbReference type="AlphaFoldDB" id="A0A5B0QCE8"/>
<protein>
    <submittedName>
        <fullName evidence="1">Uncharacterized protein</fullName>
    </submittedName>
</protein>
<dbReference type="EMBL" id="VSWC01000027">
    <property type="protein sequence ID" value="KAA1110799.1"/>
    <property type="molecule type" value="Genomic_DNA"/>
</dbReference>
<dbReference type="Proteomes" id="UP000324748">
    <property type="component" value="Unassembled WGS sequence"/>
</dbReference>
<gene>
    <name evidence="1" type="ORF">PGT21_031897</name>
</gene>
<organism evidence="1 2">
    <name type="scientific">Puccinia graminis f. sp. tritici</name>
    <dbReference type="NCBI Taxonomy" id="56615"/>
    <lineage>
        <taxon>Eukaryota</taxon>
        <taxon>Fungi</taxon>
        <taxon>Dikarya</taxon>
        <taxon>Basidiomycota</taxon>
        <taxon>Pucciniomycotina</taxon>
        <taxon>Pucciniomycetes</taxon>
        <taxon>Pucciniales</taxon>
        <taxon>Pucciniaceae</taxon>
        <taxon>Puccinia</taxon>
    </lineage>
</organism>
<sequence length="266" mass="30912">MFSPCKPDNVGTQEPQITEIPSPLVAKEKAREMLLAKAIRAQELGDEEKADRFFEMHNALLKESTTVIAQDDKEIQVITELPMVPQKRPLAARVTTESRGIKFNWDRLNSHDDGGFTPYFHKNLSELKGPIPLTIFNRKWQEEALSYHSRNRPKTDETSAEKGLRYHGLAVPDEWLQSFSDWTLNHQCFYETIKNRYNFPVLAEWILLHKENCDKLQRKHGFMVALRYDIRIRNNAFAFRVEEDGEESFSNISIYKPDTADDAHSE</sequence>
<dbReference type="OrthoDB" id="2506059at2759"/>
<comment type="caution">
    <text evidence="1">The sequence shown here is derived from an EMBL/GenBank/DDBJ whole genome shotgun (WGS) entry which is preliminary data.</text>
</comment>